<evidence type="ECO:0000256" key="2">
    <source>
        <dbReference type="ARBA" id="ARBA00022603"/>
    </source>
</evidence>
<dbReference type="InterPro" id="IPR029026">
    <property type="entry name" value="tRNA_m1G_MTases_N"/>
</dbReference>
<name>A0A8J6TLN5_9BACT</name>
<comment type="similarity">
    <text evidence="6">Belongs to the class IV-like SAM-binding methyltransferase superfamily. RNA methyltransferase TrmH family. TrmL subfamily.</text>
</comment>
<keyword evidence="4 6" id="KW-0949">S-adenosyl-L-methionine</keyword>
<reference evidence="9 10" key="1">
    <citation type="submission" date="2020-08" db="EMBL/GenBank/DDBJ databases">
        <title>Bridging the membrane lipid divide: bacteria of the FCB group superphylum have the potential to synthesize archaeal ether lipids.</title>
        <authorList>
            <person name="Villanueva L."/>
            <person name="Von Meijenfeldt F.A.B."/>
            <person name="Westbye A.B."/>
            <person name="Yadav S."/>
            <person name="Hopmans E.C."/>
            <person name="Dutilh B.E."/>
            <person name="Sinninghe Damste J.S."/>
        </authorList>
    </citation>
    <scope>NUCLEOTIDE SEQUENCE [LARGE SCALE GENOMIC DNA]</scope>
    <source>
        <strain evidence="9">NIOZ-UU30</strain>
    </source>
</reference>
<keyword evidence="1 6" id="KW-0963">Cytoplasm</keyword>
<dbReference type="InterPro" id="IPR016914">
    <property type="entry name" value="TrmL"/>
</dbReference>
<dbReference type="PANTHER" id="PTHR42971:SF1">
    <property type="entry name" value="TRNA (CYTIDINE(34)-2'-O)-METHYLTRANSFERASE"/>
    <property type="match status" value="1"/>
</dbReference>
<dbReference type="PIRSF" id="PIRSF029256">
    <property type="entry name" value="SpoU_TrmH_prd"/>
    <property type="match status" value="1"/>
</dbReference>
<comment type="function">
    <text evidence="6">Could methylate the ribose at the nucleotide 34 wobble position in tRNA.</text>
</comment>
<dbReference type="GO" id="GO:0008757">
    <property type="term" value="F:S-adenosylmethionine-dependent methyltransferase activity"/>
    <property type="evidence" value="ECO:0007669"/>
    <property type="project" value="UniProtKB-UniRule"/>
</dbReference>
<comment type="catalytic activity">
    <reaction evidence="6">
        <text>5-carboxymethylaminomethyluridine(34) in tRNA(Leu) + S-adenosyl-L-methionine = 5-carboxymethylaminomethyl-2'-O-methyluridine(34) in tRNA(Leu) + S-adenosyl-L-homocysteine + H(+)</text>
        <dbReference type="Rhea" id="RHEA:43088"/>
        <dbReference type="Rhea" id="RHEA-COMP:10333"/>
        <dbReference type="Rhea" id="RHEA-COMP:10334"/>
        <dbReference type="ChEBI" id="CHEBI:15378"/>
        <dbReference type="ChEBI" id="CHEBI:57856"/>
        <dbReference type="ChEBI" id="CHEBI:59789"/>
        <dbReference type="ChEBI" id="CHEBI:74508"/>
        <dbReference type="ChEBI" id="CHEBI:74511"/>
        <dbReference type="EC" id="2.1.1.207"/>
    </reaction>
</comment>
<dbReference type="SUPFAM" id="SSF75217">
    <property type="entry name" value="alpha/beta knot"/>
    <property type="match status" value="1"/>
</dbReference>
<dbReference type="CDD" id="cd18094">
    <property type="entry name" value="SpoU-like_TrmL"/>
    <property type="match status" value="1"/>
</dbReference>
<keyword evidence="2 6" id="KW-0489">Methyltransferase</keyword>
<proteinExistence type="inferred from homology"/>
<comment type="caution">
    <text evidence="9">The sequence shown here is derived from an EMBL/GenBank/DDBJ whole genome shotgun (WGS) entry which is preliminary data.</text>
</comment>
<sequence>MERHVVLVAPDIPWNTGNIGRTCLGTGAYLHLVKPLGFSLENRDLKRAGLDYWHRVKLSIWEKFESFEEKTAPQKGEVVLFTKNGAKPFRAMPHTQRLFLIFGSETQGLPETIISRYQNATYHIPISADIRSLNLSTAVGIALYESLRP</sequence>
<dbReference type="Proteomes" id="UP000603434">
    <property type="component" value="Unassembled WGS sequence"/>
</dbReference>
<comment type="catalytic activity">
    <reaction evidence="6">
        <text>cytidine(34) in tRNA + S-adenosyl-L-methionine = 2'-O-methylcytidine(34) in tRNA + S-adenosyl-L-homocysteine + H(+)</text>
        <dbReference type="Rhea" id="RHEA:43084"/>
        <dbReference type="Rhea" id="RHEA-COMP:10331"/>
        <dbReference type="Rhea" id="RHEA-COMP:10332"/>
        <dbReference type="ChEBI" id="CHEBI:15378"/>
        <dbReference type="ChEBI" id="CHEBI:57856"/>
        <dbReference type="ChEBI" id="CHEBI:59789"/>
        <dbReference type="ChEBI" id="CHEBI:74495"/>
        <dbReference type="ChEBI" id="CHEBI:82748"/>
        <dbReference type="EC" id="2.1.1.207"/>
    </reaction>
</comment>
<evidence type="ECO:0000313" key="10">
    <source>
        <dbReference type="Proteomes" id="UP000603434"/>
    </source>
</evidence>
<dbReference type="InterPro" id="IPR001537">
    <property type="entry name" value="SpoU_MeTrfase"/>
</dbReference>
<dbReference type="PANTHER" id="PTHR42971">
    <property type="entry name" value="TRNA (CYTIDINE(34)-2'-O)-METHYLTRANSFERASE"/>
    <property type="match status" value="1"/>
</dbReference>
<evidence type="ECO:0000256" key="3">
    <source>
        <dbReference type="ARBA" id="ARBA00022679"/>
    </source>
</evidence>
<dbReference type="InterPro" id="IPR029028">
    <property type="entry name" value="Alpha/beta_knot_MTases"/>
</dbReference>
<dbReference type="GO" id="GO:0002130">
    <property type="term" value="P:wobble position ribose methylation"/>
    <property type="evidence" value="ECO:0007669"/>
    <property type="project" value="TreeGrafter"/>
</dbReference>
<feature type="binding site" evidence="6 7">
    <location>
        <position position="103"/>
    </location>
    <ligand>
        <name>S-adenosyl-L-methionine</name>
        <dbReference type="ChEBI" id="CHEBI:59789"/>
    </ligand>
</feature>
<comment type="subcellular location">
    <subcellularLocation>
        <location evidence="6">Cytoplasm</location>
    </subcellularLocation>
</comment>
<dbReference type="AlphaFoldDB" id="A0A8J6TLN5"/>
<keyword evidence="5 6" id="KW-0819">tRNA processing</keyword>
<dbReference type="Pfam" id="PF00588">
    <property type="entry name" value="SpoU_methylase"/>
    <property type="match status" value="1"/>
</dbReference>
<feature type="domain" description="tRNA/rRNA methyltransferase SpoU type" evidence="8">
    <location>
        <begin position="4"/>
        <end position="144"/>
    </location>
</feature>
<feature type="binding site" evidence="6 7">
    <location>
        <position position="132"/>
    </location>
    <ligand>
        <name>S-adenosyl-L-methionine</name>
        <dbReference type="ChEBI" id="CHEBI:59789"/>
    </ligand>
</feature>
<organism evidence="9 10">
    <name type="scientific">Candidatus Desulfatibia profunda</name>
    <dbReference type="NCBI Taxonomy" id="2841695"/>
    <lineage>
        <taxon>Bacteria</taxon>
        <taxon>Pseudomonadati</taxon>
        <taxon>Thermodesulfobacteriota</taxon>
        <taxon>Desulfobacteria</taxon>
        <taxon>Desulfobacterales</taxon>
        <taxon>Desulfobacterales incertae sedis</taxon>
        <taxon>Candidatus Desulfatibia</taxon>
    </lineage>
</organism>
<evidence type="ECO:0000313" key="9">
    <source>
        <dbReference type="EMBL" id="MBC8360848.1"/>
    </source>
</evidence>
<protein>
    <recommendedName>
        <fullName evidence="6">Putative tRNA (cytidine(34)-2'-O)-methyltransferase</fullName>
        <ecNumber evidence="6">2.1.1.207</ecNumber>
    </recommendedName>
    <alternativeName>
        <fullName evidence="6">tRNA (cytidine/uridine-2'-O-)-methyltransferase</fullName>
    </alternativeName>
</protein>
<comment type="caution">
    <text evidence="6">Lacks conserved residue(s) required for the propagation of feature annotation.</text>
</comment>
<dbReference type="HAMAP" id="MF_01885">
    <property type="entry name" value="tRNA_methyltr_TrmL"/>
    <property type="match status" value="1"/>
</dbReference>
<evidence type="ECO:0000256" key="6">
    <source>
        <dbReference type="HAMAP-Rule" id="MF_01885"/>
    </source>
</evidence>
<dbReference type="GO" id="GO:0003723">
    <property type="term" value="F:RNA binding"/>
    <property type="evidence" value="ECO:0007669"/>
    <property type="project" value="InterPro"/>
</dbReference>
<accession>A0A8J6TLN5</accession>
<dbReference type="GO" id="GO:0005737">
    <property type="term" value="C:cytoplasm"/>
    <property type="evidence" value="ECO:0007669"/>
    <property type="project" value="UniProtKB-SubCell"/>
</dbReference>
<keyword evidence="3 6" id="KW-0808">Transferase</keyword>
<dbReference type="EC" id="2.1.1.207" evidence="6"/>
<evidence type="ECO:0000256" key="1">
    <source>
        <dbReference type="ARBA" id="ARBA00022490"/>
    </source>
</evidence>
<gene>
    <name evidence="9" type="ORF">H8E23_05580</name>
</gene>
<evidence type="ECO:0000259" key="8">
    <source>
        <dbReference type="Pfam" id="PF00588"/>
    </source>
</evidence>
<evidence type="ECO:0000256" key="5">
    <source>
        <dbReference type="ARBA" id="ARBA00022694"/>
    </source>
</evidence>
<feature type="binding site" evidence="6 7">
    <location>
        <position position="124"/>
    </location>
    <ligand>
        <name>S-adenosyl-L-methionine</name>
        <dbReference type="ChEBI" id="CHEBI:59789"/>
    </ligand>
</feature>
<dbReference type="GO" id="GO:0008175">
    <property type="term" value="F:tRNA methyltransferase activity"/>
    <property type="evidence" value="ECO:0007669"/>
    <property type="project" value="UniProtKB-UniRule"/>
</dbReference>
<dbReference type="Gene3D" id="3.40.1280.10">
    <property type="match status" value="1"/>
</dbReference>
<evidence type="ECO:0000256" key="7">
    <source>
        <dbReference type="PIRSR" id="PIRSR029256-1"/>
    </source>
</evidence>
<evidence type="ECO:0000256" key="4">
    <source>
        <dbReference type="ARBA" id="ARBA00022691"/>
    </source>
</evidence>
<dbReference type="EMBL" id="JACNJH010000111">
    <property type="protein sequence ID" value="MBC8360848.1"/>
    <property type="molecule type" value="Genomic_DNA"/>
</dbReference>